<dbReference type="Gene3D" id="3.40.50.2000">
    <property type="entry name" value="Glycogen Phosphorylase B"/>
    <property type="match status" value="2"/>
</dbReference>
<accession>A0AAE4FQK7</accession>
<dbReference type="Pfam" id="PF00534">
    <property type="entry name" value="Glycos_transf_1"/>
    <property type="match status" value="1"/>
</dbReference>
<feature type="domain" description="Glycosyl transferase family 1" evidence="1">
    <location>
        <begin position="244"/>
        <end position="406"/>
    </location>
</feature>
<dbReference type="PANTHER" id="PTHR45947">
    <property type="entry name" value="SULFOQUINOVOSYL TRANSFERASE SQD2"/>
    <property type="match status" value="1"/>
</dbReference>
<dbReference type="GO" id="GO:0016757">
    <property type="term" value="F:glycosyltransferase activity"/>
    <property type="evidence" value="ECO:0007669"/>
    <property type="project" value="UniProtKB-KW"/>
</dbReference>
<evidence type="ECO:0000313" key="3">
    <source>
        <dbReference type="Proteomes" id="UP001268256"/>
    </source>
</evidence>
<keyword evidence="2" id="KW-0328">Glycosyltransferase</keyword>
<comment type="caution">
    <text evidence="2">The sequence shown here is derived from an EMBL/GenBank/DDBJ whole genome shotgun (WGS) entry which is preliminary data.</text>
</comment>
<name>A0AAE4FQK7_9CYAN</name>
<keyword evidence="3" id="KW-1185">Reference proteome</keyword>
<gene>
    <name evidence="2" type="ORF">RIF25_03590</name>
</gene>
<dbReference type="AlphaFoldDB" id="A0AAE4FQK7"/>
<reference evidence="3" key="1">
    <citation type="submission" date="2023-07" db="EMBL/GenBank/DDBJ databases">
        <authorList>
            <person name="Luz R."/>
            <person name="Cordeiro R."/>
            <person name="Fonseca A."/>
            <person name="Goncalves V."/>
        </authorList>
    </citation>
    <scope>NUCLEOTIDE SEQUENCE [LARGE SCALE GENOMIC DNA]</scope>
    <source>
        <strain evidence="3">BACA0444</strain>
    </source>
</reference>
<evidence type="ECO:0000259" key="1">
    <source>
        <dbReference type="Pfam" id="PF00534"/>
    </source>
</evidence>
<protein>
    <submittedName>
        <fullName evidence="2">Glycosyltransferase</fullName>
        <ecNumber evidence="2">2.4.-.-</ecNumber>
    </submittedName>
</protein>
<dbReference type="PANTHER" id="PTHR45947:SF3">
    <property type="entry name" value="SULFOQUINOVOSYL TRANSFERASE SQD2"/>
    <property type="match status" value="1"/>
</dbReference>
<dbReference type="SUPFAM" id="SSF53756">
    <property type="entry name" value="UDP-Glycosyltransferase/glycogen phosphorylase"/>
    <property type="match status" value="1"/>
</dbReference>
<evidence type="ECO:0000313" key="2">
    <source>
        <dbReference type="EMBL" id="MDS3859884.1"/>
    </source>
</evidence>
<dbReference type="Proteomes" id="UP001268256">
    <property type="component" value="Unassembled WGS sequence"/>
</dbReference>
<keyword evidence="2" id="KW-0808">Transferase</keyword>
<dbReference type="InterPro" id="IPR050194">
    <property type="entry name" value="Glycosyltransferase_grp1"/>
</dbReference>
<organism evidence="2 3">
    <name type="scientific">Pseudocalidococcus azoricus BACA0444</name>
    <dbReference type="NCBI Taxonomy" id="2918990"/>
    <lineage>
        <taxon>Bacteria</taxon>
        <taxon>Bacillati</taxon>
        <taxon>Cyanobacteriota</taxon>
        <taxon>Cyanophyceae</taxon>
        <taxon>Acaryochloridales</taxon>
        <taxon>Thermosynechococcaceae</taxon>
        <taxon>Pseudocalidococcus</taxon>
        <taxon>Pseudocalidococcus azoricus</taxon>
    </lineage>
</organism>
<sequence>MASLSSVSPLLVPGSRPLSAGVFVCLEWHPQAGGHVKCWERYAQAATNFPELVDVTVYFLGQTEEVVTIAPNVRYHLLPPQFSTGQLKFLQQGAGDTDLWPSHTRLREFLPQHDVFQTTDTFSFAQAARRYCQKTNRPLLTCLNTDLPLFTQVYSRDIIGRFLGTEGLRGYLGRLLLEQWQLDQRLGEDARKKLKRFCQACDRILVSRQADYDWLTSFLPPARVSWFRLGLDRELFHPSRRNSTQFRQRFQIPPDVPVLLFVGRVDASKKVMVMAEAARVLLDQGYDLHVFVAGAGGQMAEVKALLGDKVTLPGVLAQETLAQVYASSDIFVFPSESETGPNVVVEARAAGLPVVISGFDNGARFIQQPDEDGLIVDSRDAQAWAAAILPLLIQPERRQQIGDKAHQITAATYLTWAETFEQDVLGAWYQLAGRKATT</sequence>
<dbReference type="InterPro" id="IPR001296">
    <property type="entry name" value="Glyco_trans_1"/>
</dbReference>
<proteinExistence type="predicted"/>
<dbReference type="RefSeq" id="WP_322877184.1">
    <property type="nucleotide sequence ID" value="NZ_JAVMIP010000002.1"/>
</dbReference>
<dbReference type="EC" id="2.4.-.-" evidence="2"/>
<dbReference type="EMBL" id="JAVMIP010000002">
    <property type="protein sequence ID" value="MDS3859884.1"/>
    <property type="molecule type" value="Genomic_DNA"/>
</dbReference>